<dbReference type="GeneID" id="92180015"/>
<protein>
    <recommendedName>
        <fullName evidence="15">CAP-Gly domain-containing protein</fullName>
    </recommendedName>
</protein>
<dbReference type="GO" id="GO:0005819">
    <property type="term" value="C:spindle"/>
    <property type="evidence" value="ECO:0007669"/>
    <property type="project" value="UniProtKB-SubCell"/>
</dbReference>
<dbReference type="GO" id="GO:0051301">
    <property type="term" value="P:cell division"/>
    <property type="evidence" value="ECO:0007669"/>
    <property type="project" value="UniProtKB-KW"/>
</dbReference>
<keyword evidence="11" id="KW-0206">Cytoskeleton</keyword>
<dbReference type="EMBL" id="JBCAWK010000005">
    <property type="protein sequence ID" value="KAK8858530.1"/>
    <property type="molecule type" value="Genomic_DNA"/>
</dbReference>
<reference evidence="16 17" key="1">
    <citation type="journal article" date="2024" name="bioRxiv">
        <title>Comparative genomics of Cryptococcus and Kwoniella reveals pathogenesis evolution and contrasting karyotype dynamics via intercentromeric recombination or chromosome fusion.</title>
        <authorList>
            <person name="Coelho M.A."/>
            <person name="David-Palma M."/>
            <person name="Shea T."/>
            <person name="Bowers K."/>
            <person name="McGinley-Smith S."/>
            <person name="Mohammad A.W."/>
            <person name="Gnirke A."/>
            <person name="Yurkov A.M."/>
            <person name="Nowrousian M."/>
            <person name="Sun S."/>
            <person name="Cuomo C.A."/>
            <person name="Heitman J."/>
        </authorList>
    </citation>
    <scope>NUCLEOTIDE SEQUENCE [LARGE SCALE GENOMIC DNA]</scope>
    <source>
        <strain evidence="16 17">CBS 13917</strain>
    </source>
</reference>
<evidence type="ECO:0000256" key="6">
    <source>
        <dbReference type="ARBA" id="ARBA00022618"/>
    </source>
</evidence>
<keyword evidence="12" id="KW-0131">Cell cycle</keyword>
<dbReference type="InterPro" id="IPR036859">
    <property type="entry name" value="CAP-Gly_dom_sf"/>
</dbReference>
<dbReference type="GO" id="GO:0005814">
    <property type="term" value="C:centriole"/>
    <property type="evidence" value="ECO:0007669"/>
    <property type="project" value="UniProtKB-SubCell"/>
</dbReference>
<evidence type="ECO:0000256" key="10">
    <source>
        <dbReference type="ARBA" id="ARBA00023054"/>
    </source>
</evidence>
<evidence type="ECO:0000256" key="3">
    <source>
        <dbReference type="ARBA" id="ARBA00004544"/>
    </source>
</evidence>
<keyword evidence="10 13" id="KW-0175">Coiled coil</keyword>
<organism evidence="16 17">
    <name type="scientific">Kwoniella newhampshirensis</name>
    <dbReference type="NCBI Taxonomy" id="1651941"/>
    <lineage>
        <taxon>Eukaryota</taxon>
        <taxon>Fungi</taxon>
        <taxon>Dikarya</taxon>
        <taxon>Basidiomycota</taxon>
        <taxon>Agaricomycotina</taxon>
        <taxon>Tremellomycetes</taxon>
        <taxon>Tremellales</taxon>
        <taxon>Cryptococcaceae</taxon>
        <taxon>Kwoniella</taxon>
    </lineage>
</organism>
<feature type="compositionally biased region" description="Low complexity" evidence="14">
    <location>
        <begin position="134"/>
        <end position="158"/>
    </location>
</feature>
<keyword evidence="5" id="KW-0963">Cytoplasm</keyword>
<evidence type="ECO:0000256" key="13">
    <source>
        <dbReference type="SAM" id="Coils"/>
    </source>
</evidence>
<dbReference type="GO" id="GO:0030286">
    <property type="term" value="C:dynein complex"/>
    <property type="evidence" value="ECO:0007669"/>
    <property type="project" value="UniProtKB-KW"/>
</dbReference>
<evidence type="ECO:0000256" key="2">
    <source>
        <dbReference type="ARBA" id="ARBA00004186"/>
    </source>
</evidence>
<dbReference type="InterPro" id="IPR000938">
    <property type="entry name" value="CAP-Gly_domain"/>
</dbReference>
<keyword evidence="9" id="KW-0243">Dynein</keyword>
<evidence type="ECO:0000256" key="4">
    <source>
        <dbReference type="ARBA" id="ARBA00011010"/>
    </source>
</evidence>
<feature type="compositionally biased region" description="Low complexity" evidence="14">
    <location>
        <begin position="85"/>
        <end position="111"/>
    </location>
</feature>
<evidence type="ECO:0000259" key="15">
    <source>
        <dbReference type="PROSITE" id="PS50245"/>
    </source>
</evidence>
<dbReference type="GO" id="GO:0000743">
    <property type="term" value="P:nuclear migration involved in conjugation with cellular fusion"/>
    <property type="evidence" value="ECO:0007669"/>
    <property type="project" value="TreeGrafter"/>
</dbReference>
<name>A0AAW0YXN0_9TREE</name>
<sequence>MTTPEVPIGAKVSVSAGIGHVRWTGSNPGFAAGKWVGVELLEPAGKNDGSVKGERYFDCQPNHGVFVRPSQVKVLEAPNPPPTPRSTSVRPPATPTATRVVSASASRTSSPQKPTIRPEAPSTPPRAVSSPSVRTAATPIAPPTARRASAAATPSTRTKAGTSFKRPPSVLGNSSTSRAPTPLTAPTEEVESAPTQGLMLPPPSPNSGRQVASPTPSTSSTRQVISPSPSTSAHPGFSRSISTRSISAGLAPATEVQAITESSPHIDIGTRPSSPEMENHTTASVFTQKRELEELRIKVRILENRRHEDQERMKSLESRANEADTLRAARVKLQAKFQEIQTALVAAQRSSRDLQSENSHLETRASETVDQLEMAALDREVAEEKAEAAEMEVAKLSEKIAELELEVAVLKEENAEYETPVSGVEGGERTSLAFVQLEKHNERLKEALIRLRDVSTEADREHKTKLAEMEKQLTTQEDILSQLDLTEAKLNNAEAQVEDLKQQLDDALGAEDMLEQLTERNLQMGERIEEMRVTIEDLEALKELNDELEENHVEAEKHLNEEIESLTIHLQFEKARSEELDSVIQDTETTIAQFRELVTSLQSELDFLRTQQATQEQVSATTSKEAQALLNLNLRLQSTAVKAQSKTVDLELRKLEAAQLAEHMRIIEAYLPDPYHETESDSTTIFLFFSRLAAKVDMLLSVISQIHGLPKSLHAGTSEALVGVCELRGKLRHFSTLNKRFAAIMRRGTTEDWLRYGKLPAEVGGVESKVDGWLNLIKSDDFNEGDCARDLGSLVAQFDHLSETAFNKPLLDVGERQLGLAYNLDYDLDNFAAAVGFARQAILSLTADDEITIDVGGSSLEEGVYDPVQEILDLVRHVKVPSGRLVTQIEEIVAESSALMPEHALALDDLAQSVSNAVDLAVQLAQRIGAHVASVRSTKQPLRLSDIETFLVEVTAESSAASNAPPWELIGRFITRLGTEMGIVLPKIKSAVKSGQIISLDVPPPWLARVAAIKEAASFNADTEKKVVKLSGQVKDLIREIKMRDQSLQEAGVKVETLERRLEASRKQGDIILDLENDVAKAKKQEKVYEEAIEQLQAEQDALEAENAKLRKGQGHGLDRQMHLSSTPRMGDLDVGPSTGAGIEASHLVEQIENLRSAVRYLRSENALLKSRELYNEIHTLPALRYRSEPPVPDLVPSSSSPKSPSSSSDTDGDLPKTPTHRPITKHALKVESKLLLKEIATFQASRKIVDISSLGRGANSAGGGWRRRKADPEMQLWEMRRKEKRLEMQFERLVERTNHLGGRR</sequence>
<comment type="caution">
    <text evidence="16">The sequence shown here is derived from an EMBL/GenBank/DDBJ whole genome shotgun (WGS) entry which is preliminary data.</text>
</comment>
<dbReference type="GO" id="GO:0000132">
    <property type="term" value="P:establishment of mitotic spindle orientation"/>
    <property type="evidence" value="ECO:0007669"/>
    <property type="project" value="TreeGrafter"/>
</dbReference>
<dbReference type="Proteomes" id="UP001388673">
    <property type="component" value="Unassembled WGS sequence"/>
</dbReference>
<feature type="coiled-coil region" evidence="13">
    <location>
        <begin position="1020"/>
        <end position="1113"/>
    </location>
</feature>
<comment type="similarity">
    <text evidence="4">Belongs to the dynactin 150 kDa subunit family.</text>
</comment>
<evidence type="ECO:0000256" key="11">
    <source>
        <dbReference type="ARBA" id="ARBA00023212"/>
    </source>
</evidence>
<evidence type="ECO:0000256" key="9">
    <source>
        <dbReference type="ARBA" id="ARBA00023017"/>
    </source>
</evidence>
<dbReference type="SUPFAM" id="SSF74924">
    <property type="entry name" value="Cap-Gly domain"/>
    <property type="match status" value="1"/>
</dbReference>
<dbReference type="Pfam" id="PF12455">
    <property type="entry name" value="Dynactin"/>
    <property type="match status" value="1"/>
</dbReference>
<dbReference type="RefSeq" id="XP_066803371.1">
    <property type="nucleotide sequence ID" value="XM_066945870.1"/>
</dbReference>
<evidence type="ECO:0000256" key="5">
    <source>
        <dbReference type="ARBA" id="ARBA00022490"/>
    </source>
</evidence>
<feature type="coiled-coil region" evidence="13">
    <location>
        <begin position="285"/>
        <end position="319"/>
    </location>
</feature>
<keyword evidence="6" id="KW-0132">Cell division</keyword>
<dbReference type="PROSITE" id="PS50245">
    <property type="entry name" value="CAP_GLY_2"/>
    <property type="match status" value="1"/>
</dbReference>
<dbReference type="Pfam" id="PF01302">
    <property type="entry name" value="CAP_GLY"/>
    <property type="match status" value="1"/>
</dbReference>
<evidence type="ECO:0000256" key="7">
    <source>
        <dbReference type="ARBA" id="ARBA00022701"/>
    </source>
</evidence>
<dbReference type="KEGG" id="kne:92180015"/>
<feature type="region of interest" description="Disordered" evidence="14">
    <location>
        <begin position="75"/>
        <end position="239"/>
    </location>
</feature>
<feature type="coiled-coil region" evidence="13">
    <location>
        <begin position="372"/>
        <end position="611"/>
    </location>
</feature>
<evidence type="ECO:0000256" key="12">
    <source>
        <dbReference type="ARBA" id="ARBA00023306"/>
    </source>
</evidence>
<dbReference type="GO" id="GO:0051286">
    <property type="term" value="C:cell tip"/>
    <property type="evidence" value="ECO:0007669"/>
    <property type="project" value="TreeGrafter"/>
</dbReference>
<feature type="compositionally biased region" description="Polar residues" evidence="14">
    <location>
        <begin position="206"/>
        <end position="239"/>
    </location>
</feature>
<dbReference type="PANTHER" id="PTHR18916:SF6">
    <property type="entry name" value="DYNACTIN SUBUNIT 1"/>
    <property type="match status" value="1"/>
</dbReference>
<keyword evidence="7" id="KW-0493">Microtubule</keyword>
<feature type="domain" description="CAP-Gly" evidence="15">
    <location>
        <begin position="26"/>
        <end position="68"/>
    </location>
</feature>
<dbReference type="GO" id="GO:0005874">
    <property type="term" value="C:microtubule"/>
    <property type="evidence" value="ECO:0007669"/>
    <property type="project" value="UniProtKB-KW"/>
</dbReference>
<evidence type="ECO:0000256" key="14">
    <source>
        <dbReference type="SAM" id="MobiDB-lite"/>
    </source>
</evidence>
<evidence type="ECO:0000313" key="17">
    <source>
        <dbReference type="Proteomes" id="UP001388673"/>
    </source>
</evidence>
<dbReference type="GO" id="GO:0005816">
    <property type="term" value="C:spindle pole body"/>
    <property type="evidence" value="ECO:0007669"/>
    <property type="project" value="TreeGrafter"/>
</dbReference>
<comment type="subcellular location">
    <subcellularLocation>
        <location evidence="3">Cytoplasm</location>
        <location evidence="3">Cell cortex</location>
    </subcellularLocation>
    <subcellularLocation>
        <location evidence="1">Cytoplasm</location>
        <location evidence="1">Cytoskeleton</location>
        <location evidence="1">Microtubule organizing center</location>
        <location evidence="1">Centrosome</location>
        <location evidence="1">Centriole</location>
    </subcellularLocation>
    <subcellularLocation>
        <location evidence="2">Cytoplasm</location>
        <location evidence="2">Cytoskeleton</location>
        <location evidence="2">Spindle</location>
    </subcellularLocation>
</comment>
<evidence type="ECO:0000256" key="1">
    <source>
        <dbReference type="ARBA" id="ARBA00004114"/>
    </source>
</evidence>
<dbReference type="PROSITE" id="PS00845">
    <property type="entry name" value="CAP_GLY_1"/>
    <property type="match status" value="1"/>
</dbReference>
<proteinExistence type="inferred from homology"/>
<evidence type="ECO:0000256" key="8">
    <source>
        <dbReference type="ARBA" id="ARBA00022776"/>
    </source>
</evidence>
<dbReference type="Gene3D" id="2.30.30.190">
    <property type="entry name" value="CAP Gly-rich-like domain"/>
    <property type="match status" value="1"/>
</dbReference>
<gene>
    <name evidence="16" type="ORF">IAR55_002757</name>
</gene>
<keyword evidence="8" id="KW-0498">Mitosis</keyword>
<dbReference type="SMART" id="SM01052">
    <property type="entry name" value="CAP_GLY"/>
    <property type="match status" value="1"/>
</dbReference>
<dbReference type="PANTHER" id="PTHR18916">
    <property type="entry name" value="DYNACTIN 1-RELATED MICROTUBULE-BINDING"/>
    <property type="match status" value="1"/>
</dbReference>
<dbReference type="InterPro" id="IPR022157">
    <property type="entry name" value="Dynactin"/>
</dbReference>
<keyword evidence="17" id="KW-1185">Reference proteome</keyword>
<accession>A0AAW0YXN0</accession>
<feature type="compositionally biased region" description="Low complexity" evidence="14">
    <location>
        <begin position="1195"/>
        <end position="1209"/>
    </location>
</feature>
<feature type="region of interest" description="Disordered" evidence="14">
    <location>
        <begin position="1187"/>
        <end position="1226"/>
    </location>
</feature>
<evidence type="ECO:0000313" key="16">
    <source>
        <dbReference type="EMBL" id="KAK8858530.1"/>
    </source>
</evidence>